<dbReference type="AlphaFoldDB" id="A0A061JHD4"/>
<keyword evidence="1" id="KW-1133">Transmembrane helix</keyword>
<sequence>MKTKGAAKDSLCKGEPAFSIAMKTFVTFLSVIYLASLVLFPKLGHGLVFFPPINIFRICFYLLDKNNLLLL</sequence>
<evidence type="ECO:0000256" key="1">
    <source>
        <dbReference type="SAM" id="Phobius"/>
    </source>
</evidence>
<evidence type="ECO:0000313" key="3">
    <source>
        <dbReference type="Proteomes" id="UP000026922"/>
    </source>
</evidence>
<reference evidence="2 3" key="1">
    <citation type="journal article" date="2013" name="Genome Announc.">
        <title>Draft Genome Sequence of Holospora undulata Strain HU1, a Micronucleus-Specific Symbiont of the Ciliate Paramecium caudatum.</title>
        <authorList>
            <person name="Dohra H."/>
            <person name="Suzuki H."/>
            <person name="Suzuki T."/>
            <person name="Tanaka K."/>
            <person name="Fujishima M."/>
        </authorList>
    </citation>
    <scope>NUCLEOTIDE SEQUENCE [LARGE SCALE GENOMIC DNA]</scope>
    <source>
        <strain evidence="2 3">HU1</strain>
    </source>
</reference>
<proteinExistence type="predicted"/>
<gene>
    <name evidence="2" type="ORF">K737_300853</name>
</gene>
<organism evidence="2 3">
    <name type="scientific">Holospora undulata HU1</name>
    <dbReference type="NCBI Taxonomy" id="1321371"/>
    <lineage>
        <taxon>Bacteria</taxon>
        <taxon>Pseudomonadati</taxon>
        <taxon>Pseudomonadota</taxon>
        <taxon>Alphaproteobacteria</taxon>
        <taxon>Holosporales</taxon>
        <taxon>Holosporaceae</taxon>
        <taxon>Holospora</taxon>
    </lineage>
</organism>
<keyword evidence="1" id="KW-0812">Transmembrane</keyword>
<protein>
    <submittedName>
        <fullName evidence="2">Uncharacterized protein</fullName>
    </submittedName>
</protein>
<dbReference type="Proteomes" id="UP000026922">
    <property type="component" value="Unassembled WGS sequence"/>
</dbReference>
<dbReference type="EMBL" id="ARPM03000158">
    <property type="protein sequence ID" value="ETZ04727.1"/>
    <property type="molecule type" value="Genomic_DNA"/>
</dbReference>
<feature type="transmembrane region" description="Helical" evidence="1">
    <location>
        <begin position="20"/>
        <end position="40"/>
    </location>
</feature>
<evidence type="ECO:0000313" key="2">
    <source>
        <dbReference type="EMBL" id="ETZ04727.1"/>
    </source>
</evidence>
<comment type="caution">
    <text evidence="2">The sequence shown here is derived from an EMBL/GenBank/DDBJ whole genome shotgun (WGS) entry which is preliminary data.</text>
</comment>
<accession>A0A061JHD4</accession>
<keyword evidence="3" id="KW-1185">Reference proteome</keyword>
<name>A0A061JHD4_9PROT</name>
<keyword evidence="1" id="KW-0472">Membrane</keyword>